<dbReference type="Proteomes" id="UP000245765">
    <property type="component" value="Unassembled WGS sequence"/>
</dbReference>
<dbReference type="Gene3D" id="3.40.50.970">
    <property type="match status" value="1"/>
</dbReference>
<organism evidence="6 7">
    <name type="scientific">Falsiroseomonas bella</name>
    <dbReference type="NCBI Taxonomy" id="2184016"/>
    <lineage>
        <taxon>Bacteria</taxon>
        <taxon>Pseudomonadati</taxon>
        <taxon>Pseudomonadota</taxon>
        <taxon>Alphaproteobacteria</taxon>
        <taxon>Acetobacterales</taxon>
        <taxon>Roseomonadaceae</taxon>
        <taxon>Falsiroseomonas</taxon>
    </lineage>
</organism>
<feature type="region of interest" description="Disordered" evidence="4">
    <location>
        <begin position="1"/>
        <end position="35"/>
    </location>
</feature>
<keyword evidence="2" id="KW-0560">Oxidoreductase</keyword>
<dbReference type="InterPro" id="IPR005475">
    <property type="entry name" value="Transketolase-like_Pyr-bd"/>
</dbReference>
<dbReference type="AlphaFoldDB" id="A0A317F5Y3"/>
<keyword evidence="3" id="KW-0786">Thiamine pyrophosphate</keyword>
<evidence type="ECO:0000256" key="1">
    <source>
        <dbReference type="ARBA" id="ARBA00001964"/>
    </source>
</evidence>
<protein>
    <submittedName>
        <fullName evidence="6">Alpha-ketoacid dehydrogenase subunit beta</fullName>
    </submittedName>
</protein>
<dbReference type="PANTHER" id="PTHR43257:SF2">
    <property type="entry name" value="PYRUVATE DEHYDROGENASE E1 COMPONENT SUBUNIT BETA"/>
    <property type="match status" value="1"/>
</dbReference>
<reference evidence="7" key="1">
    <citation type="submission" date="2018-05" db="EMBL/GenBank/DDBJ databases">
        <authorList>
            <person name="Du Z."/>
            <person name="Wang X."/>
        </authorList>
    </citation>
    <scope>NUCLEOTIDE SEQUENCE [LARGE SCALE GENOMIC DNA]</scope>
    <source>
        <strain evidence="7">CQN31</strain>
    </source>
</reference>
<proteinExistence type="predicted"/>
<dbReference type="CDD" id="cd07036">
    <property type="entry name" value="TPP_PYR_E1-PDHc-beta_like"/>
    <property type="match status" value="1"/>
</dbReference>
<accession>A0A317F5Y3</accession>
<evidence type="ECO:0000256" key="4">
    <source>
        <dbReference type="SAM" id="MobiDB-lite"/>
    </source>
</evidence>
<keyword evidence="7" id="KW-1185">Reference proteome</keyword>
<evidence type="ECO:0000256" key="2">
    <source>
        <dbReference type="ARBA" id="ARBA00023002"/>
    </source>
</evidence>
<sequence>MPGPRCLPRAAPRSPPHGRISLRPGRTCRTSAPRRRRSDVADVTLIEAVRLAALQEMRRDPRVWVLGEDVARGGLFGQYGGFVEEFGPQRVVSTPISESTIMGAGLGAALVGTRPIIEMRIFDFVMCAMDELVNQIAKIRYMFGGQAKPAVVVRMPHGIWRNSAAQHSQTLESWFTHIPGVVVAVPATPADAAGLLVSAIRSDDPVLFFDPKNLFPRRGALADIIAPLPFGQARKIRDGKDLTIVSWSAAVPIVEEAVETLAARGISADAMDLRTLWPWDEDAVCASAARTGRLLVVHEAVTTGGFGGEVVARVVERLGPGALRRVARLGQPRVPVPFAPPLEDALKPDAAKVVAAAESLLRD</sequence>
<feature type="domain" description="Transketolase-like pyrimidine-binding" evidence="5">
    <location>
        <begin position="43"/>
        <end position="217"/>
    </location>
</feature>
<dbReference type="OrthoDB" id="9780894at2"/>
<dbReference type="InterPro" id="IPR009014">
    <property type="entry name" value="Transketo_C/PFOR_II"/>
</dbReference>
<dbReference type="Pfam" id="PF02779">
    <property type="entry name" value="Transket_pyr"/>
    <property type="match status" value="1"/>
</dbReference>
<dbReference type="SMART" id="SM00861">
    <property type="entry name" value="Transket_pyr"/>
    <property type="match status" value="1"/>
</dbReference>
<comment type="caution">
    <text evidence="6">The sequence shown here is derived from an EMBL/GenBank/DDBJ whole genome shotgun (WGS) entry which is preliminary data.</text>
</comment>
<evidence type="ECO:0000259" key="5">
    <source>
        <dbReference type="SMART" id="SM00861"/>
    </source>
</evidence>
<evidence type="ECO:0000313" key="6">
    <source>
        <dbReference type="EMBL" id="PWS34611.1"/>
    </source>
</evidence>
<dbReference type="PANTHER" id="PTHR43257">
    <property type="entry name" value="PYRUVATE DEHYDROGENASE E1 COMPONENT BETA SUBUNIT"/>
    <property type="match status" value="1"/>
</dbReference>
<dbReference type="InterPro" id="IPR033248">
    <property type="entry name" value="Transketolase_C"/>
</dbReference>
<dbReference type="SUPFAM" id="SSF52518">
    <property type="entry name" value="Thiamin diphosphate-binding fold (THDP-binding)"/>
    <property type="match status" value="1"/>
</dbReference>
<comment type="cofactor">
    <cofactor evidence="1">
        <name>thiamine diphosphate</name>
        <dbReference type="ChEBI" id="CHEBI:58937"/>
    </cofactor>
</comment>
<evidence type="ECO:0000256" key="3">
    <source>
        <dbReference type="ARBA" id="ARBA00023052"/>
    </source>
</evidence>
<dbReference type="EMBL" id="QGNA01000006">
    <property type="protein sequence ID" value="PWS34611.1"/>
    <property type="molecule type" value="Genomic_DNA"/>
</dbReference>
<dbReference type="Pfam" id="PF02780">
    <property type="entry name" value="Transketolase_C"/>
    <property type="match status" value="1"/>
</dbReference>
<dbReference type="SUPFAM" id="SSF52922">
    <property type="entry name" value="TK C-terminal domain-like"/>
    <property type="match status" value="1"/>
</dbReference>
<dbReference type="FunFam" id="3.40.50.970:FF:000001">
    <property type="entry name" value="Pyruvate dehydrogenase E1 beta subunit"/>
    <property type="match status" value="1"/>
</dbReference>
<dbReference type="InterPro" id="IPR029061">
    <property type="entry name" value="THDP-binding"/>
</dbReference>
<evidence type="ECO:0000313" key="7">
    <source>
        <dbReference type="Proteomes" id="UP000245765"/>
    </source>
</evidence>
<gene>
    <name evidence="6" type="ORF">DFH01_24060</name>
</gene>
<dbReference type="GO" id="GO:0016491">
    <property type="term" value="F:oxidoreductase activity"/>
    <property type="evidence" value="ECO:0007669"/>
    <property type="project" value="UniProtKB-KW"/>
</dbReference>
<name>A0A317F5Y3_9PROT</name>
<dbReference type="Gene3D" id="3.40.50.920">
    <property type="match status" value="1"/>
</dbReference>